<dbReference type="AlphaFoldDB" id="A0A170NNX5"/>
<accession>A0A170NNX5</accession>
<dbReference type="Proteomes" id="UP000093694">
    <property type="component" value="Unassembled WGS sequence"/>
</dbReference>
<dbReference type="PATRIC" id="fig|1705578.3.peg.3417"/>
<keyword evidence="4" id="KW-1185">Reference proteome</keyword>
<evidence type="ECO:0000313" key="4">
    <source>
        <dbReference type="Proteomes" id="UP000093694"/>
    </source>
</evidence>
<dbReference type="EMBL" id="LROR01000037">
    <property type="protein sequence ID" value="OBR95530.1"/>
    <property type="molecule type" value="Genomic_DNA"/>
</dbReference>
<reference evidence="2 4" key="2">
    <citation type="journal article" date="2016" name="Front. Microbiol.">
        <title>Industrial Acetogenic Biocatalysts: A Comparative Metabolic and Genomic Analysis.</title>
        <authorList>
            <person name="Bengelsdorf F."/>
            <person name="Poehlein A."/>
            <person name="Sonja S."/>
            <person name="Erz C."/>
            <person name="Hummel T."/>
            <person name="Hoffmeister S."/>
            <person name="Daniel R."/>
            <person name="Durre P."/>
        </authorList>
    </citation>
    <scope>NUCLEOTIDE SEQUENCE [LARGE SCALE GENOMIC DNA]</scope>
    <source>
        <strain evidence="2 4">PTA-10522</strain>
    </source>
</reference>
<evidence type="ECO:0000313" key="2">
    <source>
        <dbReference type="EMBL" id="OBR95530.1"/>
    </source>
</evidence>
<evidence type="ECO:0000313" key="1">
    <source>
        <dbReference type="EMBL" id="OAA94200.1"/>
    </source>
</evidence>
<evidence type="ECO:0000313" key="3">
    <source>
        <dbReference type="Proteomes" id="UP000077384"/>
    </source>
</evidence>
<gene>
    <name evidence="2" type="ORF">CLCOS_13230</name>
    <name evidence="1" type="ORF">WX73_03347</name>
</gene>
<protein>
    <submittedName>
        <fullName evidence="1">Uncharacterized protein</fullName>
    </submittedName>
</protein>
<sequence>MVEINFQDDQISFNIIPIYINNNVPNILLRMKIRNMAYIKVLLKIIKYKKGLIKFI</sequence>
<dbReference type="Proteomes" id="UP000077384">
    <property type="component" value="Unassembled WGS sequence"/>
</dbReference>
<comment type="caution">
    <text evidence="1">The sequence shown here is derived from an EMBL/GenBank/DDBJ whole genome shotgun (WGS) entry which is preliminary data.</text>
</comment>
<dbReference type="EMBL" id="LITQ01000007">
    <property type="protein sequence ID" value="OAA94200.1"/>
    <property type="molecule type" value="Genomic_DNA"/>
</dbReference>
<organism evidence="1 3">
    <name type="scientific">Clostridium coskatii</name>
    <dbReference type="NCBI Taxonomy" id="1705578"/>
    <lineage>
        <taxon>Bacteria</taxon>
        <taxon>Bacillati</taxon>
        <taxon>Bacillota</taxon>
        <taxon>Clostridia</taxon>
        <taxon>Eubacteriales</taxon>
        <taxon>Clostridiaceae</taxon>
        <taxon>Clostridium</taxon>
    </lineage>
</organism>
<reference evidence="1 3" key="1">
    <citation type="journal article" date="2015" name="Biotechnol. Bioeng.">
        <title>Genome sequence and phenotypic characterization of Caulobacter segnis.</title>
        <authorList>
            <person name="Patel S."/>
            <person name="Fletcher B."/>
            <person name="Scott D.C."/>
            <person name="Ely B."/>
        </authorList>
    </citation>
    <scope>NUCLEOTIDE SEQUENCE [LARGE SCALE GENOMIC DNA]</scope>
    <source>
        <strain evidence="1 3">PS02</strain>
    </source>
</reference>
<name>A0A170NNX5_9CLOT</name>
<proteinExistence type="predicted"/>